<feature type="modified residue" description="2,3-didehydroalanine (Cys)" evidence="6">
    <location>
        <position position="197"/>
    </location>
</feature>
<dbReference type="Gene3D" id="6.10.250.2840">
    <property type="match status" value="1"/>
</dbReference>
<feature type="binding site" evidence="6">
    <location>
        <position position="199"/>
    </location>
    <ligand>
        <name>substrate</name>
    </ligand>
</feature>
<comment type="function">
    <text evidence="6">Involved in biosynthesis of the thiamine precursor thiazole. Catalyzes the conversion of NAD and glycine to adenosine diphosphate 5-(2-hydroxyethyl)-4-methylthiazole-2-carboxylic acid (ADT), an adenylated thiazole intermediate. The reaction includes an iron-dependent sulfide transfer from a conserved cysteine residue of the protein to a thiazole intermediate. The enzyme can only undergo a single turnover, which suggests it is a suicide enzyme. May have additional roles in adaptation to various stress conditions and in DNA damage tolerance.</text>
</comment>
<evidence type="ECO:0000256" key="5">
    <source>
        <dbReference type="ARBA" id="ARBA00023027"/>
    </source>
</evidence>
<keyword evidence="3 6" id="KW-0784">Thiamine biosynthesis</keyword>
<name>A0A8H5EWW6_9AGAR</name>
<reference evidence="7 8" key="1">
    <citation type="journal article" date="2020" name="ISME J.">
        <title>Uncovering the hidden diversity of litter-decomposition mechanisms in mushroom-forming fungi.</title>
        <authorList>
            <person name="Floudas D."/>
            <person name="Bentzer J."/>
            <person name="Ahren D."/>
            <person name="Johansson T."/>
            <person name="Persson P."/>
            <person name="Tunlid A."/>
        </authorList>
    </citation>
    <scope>NUCLEOTIDE SEQUENCE [LARGE SCALE GENOMIC DNA]</scope>
    <source>
        <strain evidence="7 8">CBS 101986</strain>
    </source>
</reference>
<dbReference type="GO" id="GO:0005634">
    <property type="term" value="C:nucleus"/>
    <property type="evidence" value="ECO:0007669"/>
    <property type="project" value="UniProtKB-SubCell"/>
</dbReference>
<dbReference type="NCBIfam" id="TIGR00292">
    <property type="entry name" value="sulfide-dependent adenosine diphosphate thiazole synthase"/>
    <property type="match status" value="1"/>
</dbReference>
<keyword evidence="2 6" id="KW-0479">Metal-binding</keyword>
<comment type="catalytic activity">
    <reaction evidence="6">
        <text>[ADP-thiazole synthase]-L-cysteine + glycine + NAD(+) = [ADP-thiazole synthase]-dehydroalanine + ADP-5-ethyl-4-methylthiazole-2-carboxylate + nicotinamide + 3 H2O + 2 H(+)</text>
        <dbReference type="Rhea" id="RHEA:55708"/>
        <dbReference type="Rhea" id="RHEA-COMP:14264"/>
        <dbReference type="Rhea" id="RHEA-COMP:14265"/>
        <dbReference type="ChEBI" id="CHEBI:15377"/>
        <dbReference type="ChEBI" id="CHEBI:15378"/>
        <dbReference type="ChEBI" id="CHEBI:17154"/>
        <dbReference type="ChEBI" id="CHEBI:29950"/>
        <dbReference type="ChEBI" id="CHEBI:57305"/>
        <dbReference type="ChEBI" id="CHEBI:57540"/>
        <dbReference type="ChEBI" id="CHEBI:90873"/>
        <dbReference type="ChEBI" id="CHEBI:139151"/>
        <dbReference type="EC" id="2.4.2.60"/>
    </reaction>
</comment>
<comment type="similarity">
    <text evidence="6">Belongs to the THI4 family.</text>
</comment>
<evidence type="ECO:0000313" key="7">
    <source>
        <dbReference type="EMBL" id="KAF5315329.1"/>
    </source>
</evidence>
<feature type="binding site" evidence="6">
    <location>
        <position position="98"/>
    </location>
    <ligand>
        <name>substrate</name>
    </ligand>
</feature>
<gene>
    <name evidence="7" type="ORF">D9619_007159</name>
</gene>
<comment type="subunit">
    <text evidence="6">Homooctamer.</text>
</comment>
<evidence type="ECO:0000313" key="8">
    <source>
        <dbReference type="Proteomes" id="UP000567179"/>
    </source>
</evidence>
<dbReference type="GO" id="GO:0160205">
    <property type="term" value="F:cysteine-dependent adenosine diphosphate thiazole synthase activity"/>
    <property type="evidence" value="ECO:0007669"/>
    <property type="project" value="UniProtKB-EC"/>
</dbReference>
<evidence type="ECO:0000256" key="3">
    <source>
        <dbReference type="ARBA" id="ARBA00022977"/>
    </source>
</evidence>
<dbReference type="EMBL" id="JAACJJ010000043">
    <property type="protein sequence ID" value="KAF5315329.1"/>
    <property type="molecule type" value="Genomic_DNA"/>
</dbReference>
<dbReference type="AlphaFoldDB" id="A0A8H5EWW6"/>
<feature type="binding site" evidence="6">
    <location>
        <position position="69"/>
    </location>
    <ligand>
        <name>substrate</name>
    </ligand>
</feature>
<comment type="subcellular location">
    <subcellularLocation>
        <location evidence="6">Cytoplasm</location>
    </subcellularLocation>
    <subcellularLocation>
        <location evidence="6">Nucleus</location>
    </subcellularLocation>
</comment>
<dbReference type="PANTHER" id="PTHR43422:SF3">
    <property type="entry name" value="THIAMINE THIAZOLE SYNTHASE"/>
    <property type="match status" value="1"/>
</dbReference>
<accession>A0A8H5EWW6</accession>
<sequence length="315" mass="33551">MAPVAVTPTPEKAAAHVASKYEVLEDYEGAYKFAPIQEAQVSRAMIKRYFNTMYERVISDVVIVGAGSAGLSCAYHLANKQPNLKITIIEANVAPGGGAWLGGQLMTPMVIRKPADRFLREIGVDYEDEGAFVVVKHAALFTSTLLSKVLAMPNVVLMNATAVEDLVVHSDFENKQRVAGVVTNWTLVALNHDTQSCMDPNTITAPVIISATGHDGPMGAFSAKRMVSAGLLKELGNMRGLDMNRAEPAIVNGTREVTPGLILTGMELSEHDGSNRMGPTFGAMIGSGIKAAEEAMRILASVEVQDGKIVGRVAA</sequence>
<dbReference type="EC" id="2.4.2.60" evidence="6"/>
<dbReference type="Pfam" id="PF01946">
    <property type="entry name" value="Thi4"/>
    <property type="match status" value="1"/>
</dbReference>
<proteinExistence type="inferred from homology"/>
<dbReference type="GO" id="GO:0005829">
    <property type="term" value="C:cytosol"/>
    <property type="evidence" value="ECO:0007669"/>
    <property type="project" value="UniProtKB-UniRule"/>
</dbReference>
<keyword evidence="6" id="KW-0539">Nucleus</keyword>
<dbReference type="Proteomes" id="UP000567179">
    <property type="component" value="Unassembled WGS sequence"/>
</dbReference>
<organism evidence="7 8">
    <name type="scientific">Psilocybe cf. subviscida</name>
    <dbReference type="NCBI Taxonomy" id="2480587"/>
    <lineage>
        <taxon>Eukaryota</taxon>
        <taxon>Fungi</taxon>
        <taxon>Dikarya</taxon>
        <taxon>Basidiomycota</taxon>
        <taxon>Agaricomycotina</taxon>
        <taxon>Agaricomycetes</taxon>
        <taxon>Agaricomycetidae</taxon>
        <taxon>Agaricales</taxon>
        <taxon>Agaricineae</taxon>
        <taxon>Strophariaceae</taxon>
        <taxon>Psilocybe</taxon>
    </lineage>
</organism>
<protein>
    <recommendedName>
        <fullName evidence="6">Thiamine thiazole synthase</fullName>
    </recommendedName>
    <alternativeName>
        <fullName evidence="6">Thiazole biosynthetic enzyme</fullName>
        <ecNumber evidence="6">2.4.2.60</ecNumber>
    </alternativeName>
</protein>
<dbReference type="OrthoDB" id="410463at2759"/>
<dbReference type="InterPro" id="IPR027495">
    <property type="entry name" value="Sti35"/>
</dbReference>
<dbReference type="GO" id="GO:0052837">
    <property type="term" value="P:thiazole biosynthetic process"/>
    <property type="evidence" value="ECO:0007669"/>
    <property type="project" value="UniProtKB-UniRule"/>
</dbReference>
<dbReference type="InterPro" id="IPR036188">
    <property type="entry name" value="FAD/NAD-bd_sf"/>
</dbReference>
<feature type="binding site" evidence="6">
    <location>
        <begin position="90"/>
        <end position="91"/>
    </location>
    <ligand>
        <name>substrate</name>
    </ligand>
</feature>
<evidence type="ECO:0000256" key="1">
    <source>
        <dbReference type="ARBA" id="ARBA00022679"/>
    </source>
</evidence>
<dbReference type="Gene3D" id="3.50.50.60">
    <property type="entry name" value="FAD/NAD(P)-binding domain"/>
    <property type="match status" value="1"/>
</dbReference>
<dbReference type="InterPro" id="IPR002922">
    <property type="entry name" value="Thi4_fam"/>
</dbReference>
<evidence type="ECO:0000256" key="6">
    <source>
        <dbReference type="HAMAP-Rule" id="MF_03158"/>
    </source>
</evidence>
<keyword evidence="8" id="KW-1185">Reference proteome</keyword>
<dbReference type="GO" id="GO:0005506">
    <property type="term" value="F:iron ion binding"/>
    <property type="evidence" value="ECO:0007669"/>
    <property type="project" value="UniProtKB-UniRule"/>
</dbReference>
<keyword evidence="6" id="KW-0963">Cytoplasm</keyword>
<dbReference type="PANTHER" id="PTHR43422">
    <property type="entry name" value="THIAMINE THIAZOLE SYNTHASE"/>
    <property type="match status" value="1"/>
</dbReference>
<keyword evidence="5 6" id="KW-0520">NAD</keyword>
<comment type="PTM">
    <text evidence="6">During the catalytic reaction, a sulfide is transferred from Cys-197 to a reaction intermediate, generating a dehydroalanine residue.</text>
</comment>
<dbReference type="GO" id="GO:0009228">
    <property type="term" value="P:thiamine biosynthetic process"/>
    <property type="evidence" value="ECO:0007669"/>
    <property type="project" value="UniProtKB-UniRule"/>
</dbReference>
<evidence type="ECO:0000256" key="2">
    <source>
        <dbReference type="ARBA" id="ARBA00022723"/>
    </source>
</evidence>
<feature type="binding site" evidence="6">
    <location>
        <begin position="276"/>
        <end position="278"/>
    </location>
    <ligand>
        <name>substrate</name>
    </ligand>
</feature>
<feature type="binding site" evidence="6">
    <location>
        <position position="214"/>
    </location>
    <ligand>
        <name>substrate</name>
    </ligand>
</feature>
<dbReference type="SUPFAM" id="SSF51905">
    <property type="entry name" value="FAD/NAD(P)-binding domain"/>
    <property type="match status" value="1"/>
</dbReference>
<feature type="binding site" evidence="6">
    <location>
        <position position="266"/>
    </location>
    <ligand>
        <name>substrate</name>
    </ligand>
</feature>
<keyword evidence="1 6" id="KW-0808">Transferase</keyword>
<comment type="cofactor">
    <cofactor evidence="6">
        <name>Fe cation</name>
        <dbReference type="ChEBI" id="CHEBI:24875"/>
    </cofactor>
    <text evidence="6">Binds 1 Fe cation per subunit.</text>
</comment>
<feature type="binding site" evidence="6">
    <location>
        <position position="163"/>
    </location>
    <ligand>
        <name>substrate</name>
    </ligand>
</feature>
<evidence type="ECO:0000256" key="4">
    <source>
        <dbReference type="ARBA" id="ARBA00023004"/>
    </source>
</evidence>
<dbReference type="HAMAP" id="MF_03158">
    <property type="entry name" value="THI4"/>
    <property type="match status" value="1"/>
</dbReference>
<keyword evidence="4 6" id="KW-0408">Iron</keyword>
<comment type="caution">
    <text evidence="7">The sequence shown here is derived from an EMBL/GenBank/DDBJ whole genome shotgun (WGS) entry which is preliminary data.</text>
</comment>